<evidence type="ECO:0000313" key="3">
    <source>
        <dbReference type="Proteomes" id="UP000639772"/>
    </source>
</evidence>
<comment type="caution">
    <text evidence="2">The sequence shown here is derived from an EMBL/GenBank/DDBJ whole genome shotgun (WGS) entry which is preliminary data.</text>
</comment>
<evidence type="ECO:0000313" key="2">
    <source>
        <dbReference type="EMBL" id="KAG0501274.1"/>
    </source>
</evidence>
<dbReference type="AlphaFoldDB" id="A0A835RZN4"/>
<dbReference type="EMBL" id="JADCNM010000001">
    <property type="protein sequence ID" value="KAG0501274.1"/>
    <property type="molecule type" value="Genomic_DNA"/>
</dbReference>
<feature type="compositionally biased region" description="Low complexity" evidence="1">
    <location>
        <begin position="77"/>
        <end position="87"/>
    </location>
</feature>
<dbReference type="Proteomes" id="UP000639772">
    <property type="component" value="Chromosome 1"/>
</dbReference>
<gene>
    <name evidence="2" type="ORF">HPP92_001346</name>
</gene>
<feature type="region of interest" description="Disordered" evidence="1">
    <location>
        <begin position="77"/>
        <end position="110"/>
    </location>
</feature>
<sequence>MVIWRGMSGVAAAAIGGAQASSSSIDVLIIRSLSYRRRSPQCAMAGRVYSAGRNLGPRVQFDAVRIALQQSISAALSDSALPSSGDADLFKNPLRPFGKTSGPLLSRDPDLGRSAELPCLHSRPASHRSCVAGSSSTWSH</sequence>
<proteinExistence type="predicted"/>
<protein>
    <submittedName>
        <fullName evidence="2">Uncharacterized protein</fullName>
    </submittedName>
</protein>
<accession>A0A835RZN4</accession>
<reference evidence="2 3" key="1">
    <citation type="journal article" date="2020" name="Nat. Food">
        <title>A phased Vanilla planifolia genome enables genetic improvement of flavour and production.</title>
        <authorList>
            <person name="Hasing T."/>
            <person name="Tang H."/>
            <person name="Brym M."/>
            <person name="Khazi F."/>
            <person name="Huang T."/>
            <person name="Chambers A.H."/>
        </authorList>
    </citation>
    <scope>NUCLEOTIDE SEQUENCE [LARGE SCALE GENOMIC DNA]</scope>
    <source>
        <tissue evidence="2">Leaf</tissue>
    </source>
</reference>
<evidence type="ECO:0000256" key="1">
    <source>
        <dbReference type="SAM" id="MobiDB-lite"/>
    </source>
</evidence>
<organism evidence="2 3">
    <name type="scientific">Vanilla planifolia</name>
    <name type="common">Vanilla</name>
    <dbReference type="NCBI Taxonomy" id="51239"/>
    <lineage>
        <taxon>Eukaryota</taxon>
        <taxon>Viridiplantae</taxon>
        <taxon>Streptophyta</taxon>
        <taxon>Embryophyta</taxon>
        <taxon>Tracheophyta</taxon>
        <taxon>Spermatophyta</taxon>
        <taxon>Magnoliopsida</taxon>
        <taxon>Liliopsida</taxon>
        <taxon>Asparagales</taxon>
        <taxon>Orchidaceae</taxon>
        <taxon>Vanilloideae</taxon>
        <taxon>Vanilleae</taxon>
        <taxon>Vanilla</taxon>
    </lineage>
</organism>
<name>A0A835RZN4_VANPL</name>